<dbReference type="RefSeq" id="WP_110074010.1">
    <property type="nucleotide sequence ID" value="NZ_CM009896.1"/>
</dbReference>
<organism evidence="2 3">
    <name type="scientific">Butyrivibrio fibrisolvens</name>
    <dbReference type="NCBI Taxonomy" id="831"/>
    <lineage>
        <taxon>Bacteria</taxon>
        <taxon>Bacillati</taxon>
        <taxon>Bacillota</taxon>
        <taxon>Clostridia</taxon>
        <taxon>Lachnospirales</taxon>
        <taxon>Lachnospiraceae</taxon>
        <taxon>Butyrivibrio</taxon>
    </lineage>
</organism>
<name>A0A317G612_BUTFI</name>
<evidence type="ECO:0000313" key="3">
    <source>
        <dbReference type="Proteomes" id="UP000245488"/>
    </source>
</evidence>
<proteinExistence type="predicted"/>
<dbReference type="AlphaFoldDB" id="A0A317G612"/>
<keyword evidence="3" id="KW-1185">Reference proteome</keyword>
<dbReference type="EMBL" id="NXNG01000001">
    <property type="protein sequence ID" value="PWT28987.1"/>
    <property type="molecule type" value="Genomic_DNA"/>
</dbReference>
<dbReference type="Proteomes" id="UP000245488">
    <property type="component" value="Chromosome"/>
</dbReference>
<sequence>MSRIKWNLEILEQLKQKNKMEMDETESIIYKGREILSSMTEEVWEGEDGDMARDQLYEIFNKEMVETWRQLDDCKTSIHKAQDTAFEAKNFCNELYQIFQNGTIPADSDSSSCGGDVLCDLENGEILKTHMENAGKSAESLKSNIEMAESILAELETDEAKYDYTSYTEPIKRQAQDVIDREKLFRVAVTRYDQKVEDMDRAFSSQMLQATPDIVPEPFDIACLQGYVFNHFKKSDIVDYVGNYETGDLGDSAGTLQIQDIFKMLFDRNDIDINSLSDEDIEIAFLKLSKEEQRAMLLGMGISRTEIDSIMASKEKRRGYFRQYFNSQARNSISDIDFKNPKTKFSTNADCADSKSKSKSSGYSGSGSNTGVVDCDSPSCAYPRLVEYDGPATRLNDAANALCDDDPSNDAQAIETMNECLDAGFYYEDKDGTKYLMYDTEYLEYCKEKAGEGSLLYGLLDDYERFLKENSAEYGVVSAFDGYSWDPTYSLKVSQLRAGYQLTLNVDSQVFGSEIDNKRVAYEATYETANNYFYEGGELNWENISEWLKADPIDEDSLEYSVFAEHMRNMTDEEIENVLALGQIETAVPFFPDIYERGPVLPIISDRYYLLVETLFFRQDISEEEYKELIDQETRAIAFAKVVEAMENNGGCKVTVDFSPTDCEDGKIYTVNMMVESRNDTAFTKDPILNSYAQSNLANSLSRTIVVYPNASEEALDNYIREEAIDVLETFEHPILLMEYSKDDVKKICLQTIEYVIGKVYGEVGKQDRYGLCFDALTIAESIAKDYEDTIAARGATDALKQGKAAESMAITGRVISTTGTGEKGIVIENYTIDEKKLLIRVASYNGSKNESLSLKSLMDSYSENGDDFQKYNDWYGSNTGRNNSNYYEYTVQKALEEMYNINSIDLASVEQVNEAIGLVEEAVAKLGIITVTEESVKDVTSWIKEEAKNG</sequence>
<accession>A0A317G612</accession>
<comment type="caution">
    <text evidence="2">The sequence shown here is derived from an EMBL/GenBank/DDBJ whole genome shotgun (WGS) entry which is preliminary data.</text>
</comment>
<evidence type="ECO:0000256" key="1">
    <source>
        <dbReference type="SAM" id="MobiDB-lite"/>
    </source>
</evidence>
<reference evidence="2 3" key="1">
    <citation type="submission" date="2017-09" db="EMBL/GenBank/DDBJ databases">
        <title>High-quality draft genome sequence of Butyrivibrio fibrisolvens INBov1, isolated from cow rumen.</title>
        <authorList>
            <person name="Rodriguez Hernaez J."/>
            <person name="Rivarola M."/>
            <person name="Paniego N."/>
            <person name="Cravero S."/>
            <person name="Ceron Cucchi M."/>
            <person name="Martinez M.C."/>
        </authorList>
    </citation>
    <scope>NUCLEOTIDE SEQUENCE [LARGE SCALE GENOMIC DNA]</scope>
    <source>
        <strain evidence="2 3">INBov1</strain>
    </source>
</reference>
<protein>
    <submittedName>
        <fullName evidence="2">Uncharacterized protein</fullName>
    </submittedName>
</protein>
<evidence type="ECO:0000313" key="2">
    <source>
        <dbReference type="EMBL" id="PWT28987.1"/>
    </source>
</evidence>
<gene>
    <name evidence="2" type="ORF">CPT75_18620</name>
</gene>
<feature type="region of interest" description="Disordered" evidence="1">
    <location>
        <begin position="347"/>
        <end position="370"/>
    </location>
</feature>